<dbReference type="InterPro" id="IPR014894">
    <property type="entry name" value="DcrB/EagT6"/>
</dbReference>
<gene>
    <name evidence="1" type="ORF">BE15_10155</name>
</gene>
<protein>
    <recommendedName>
        <fullName evidence="3">DUF1795 domain-containing protein</fullName>
    </recommendedName>
</protein>
<dbReference type="AlphaFoldDB" id="A0A150QP65"/>
<dbReference type="SUPFAM" id="SSF55724">
    <property type="entry name" value="Mog1p/PsbP-like"/>
    <property type="match status" value="1"/>
</dbReference>
<sequence length="147" mass="16393">MPRYESSEVSFDVPRDWEDRSVVAFAAPSEPGEVAAASVVMTRDRLAAGEDLRRYADRQLLELAKRLEGFQLLARHDRPAGDRPGLELRFAWRGHTGPLEQRLLLLAGRRPAVLNFTATIPKDEAARLNPVFDRIFASIRVAGSPEG</sequence>
<reference evidence="1 2" key="1">
    <citation type="submission" date="2014-02" db="EMBL/GenBank/DDBJ databases">
        <title>The small core and large imbalanced accessory genome model reveals a collaborative survival strategy of Sorangium cellulosum strains in nature.</title>
        <authorList>
            <person name="Han K."/>
            <person name="Peng R."/>
            <person name="Blom J."/>
            <person name="Li Y.-Z."/>
        </authorList>
    </citation>
    <scope>NUCLEOTIDE SEQUENCE [LARGE SCALE GENOMIC DNA]</scope>
    <source>
        <strain evidence="1 2">So0008-312</strain>
    </source>
</reference>
<evidence type="ECO:0000313" key="2">
    <source>
        <dbReference type="Proteomes" id="UP000075260"/>
    </source>
</evidence>
<accession>A0A150QP65</accession>
<dbReference type="InterPro" id="IPR016123">
    <property type="entry name" value="Mog1/PsbP_a/b/a-sand"/>
</dbReference>
<dbReference type="Gene3D" id="3.40.1000.10">
    <property type="entry name" value="Mog1/PsbP, alpha/beta/alpha sandwich"/>
    <property type="match status" value="1"/>
</dbReference>
<name>A0A150QP65_SORCE</name>
<dbReference type="EMBL" id="JEMA01000449">
    <property type="protein sequence ID" value="KYF69773.1"/>
    <property type="molecule type" value="Genomic_DNA"/>
</dbReference>
<proteinExistence type="predicted"/>
<dbReference type="RefSeq" id="WP_061608134.1">
    <property type="nucleotide sequence ID" value="NZ_JEMA01000449.1"/>
</dbReference>
<dbReference type="Pfam" id="PF08786">
    <property type="entry name" value="DcrB"/>
    <property type="match status" value="1"/>
</dbReference>
<dbReference type="OrthoDB" id="7567255at2"/>
<dbReference type="Proteomes" id="UP000075260">
    <property type="component" value="Unassembled WGS sequence"/>
</dbReference>
<evidence type="ECO:0008006" key="3">
    <source>
        <dbReference type="Google" id="ProtNLM"/>
    </source>
</evidence>
<comment type="caution">
    <text evidence="1">The sequence shown here is derived from an EMBL/GenBank/DDBJ whole genome shotgun (WGS) entry which is preliminary data.</text>
</comment>
<evidence type="ECO:0000313" key="1">
    <source>
        <dbReference type="EMBL" id="KYF69773.1"/>
    </source>
</evidence>
<organism evidence="1 2">
    <name type="scientific">Sorangium cellulosum</name>
    <name type="common">Polyangium cellulosum</name>
    <dbReference type="NCBI Taxonomy" id="56"/>
    <lineage>
        <taxon>Bacteria</taxon>
        <taxon>Pseudomonadati</taxon>
        <taxon>Myxococcota</taxon>
        <taxon>Polyangia</taxon>
        <taxon>Polyangiales</taxon>
        <taxon>Polyangiaceae</taxon>
        <taxon>Sorangium</taxon>
    </lineage>
</organism>